<dbReference type="CDD" id="cd08504">
    <property type="entry name" value="PBP2_OppA"/>
    <property type="match status" value="1"/>
</dbReference>
<dbReference type="GO" id="GO:0015833">
    <property type="term" value="P:peptide transport"/>
    <property type="evidence" value="ECO:0007669"/>
    <property type="project" value="TreeGrafter"/>
</dbReference>
<dbReference type="PIRSF" id="PIRSF002741">
    <property type="entry name" value="MppA"/>
    <property type="match status" value="1"/>
</dbReference>
<dbReference type="PANTHER" id="PTHR30290">
    <property type="entry name" value="PERIPLASMIC BINDING COMPONENT OF ABC TRANSPORTER"/>
    <property type="match status" value="1"/>
</dbReference>
<dbReference type="Gene3D" id="3.10.105.10">
    <property type="entry name" value="Dipeptide-binding Protein, Domain 3"/>
    <property type="match status" value="1"/>
</dbReference>
<accession>A0A3P3XQC5</accession>
<name>A0A3P3XQC5_9SPIR</name>
<dbReference type="SUPFAM" id="SSF53850">
    <property type="entry name" value="Periplasmic binding protein-like II"/>
    <property type="match status" value="1"/>
</dbReference>
<dbReference type="EMBL" id="FWDO01000005">
    <property type="protein sequence ID" value="SLM18501.1"/>
    <property type="molecule type" value="Genomic_DNA"/>
</dbReference>
<dbReference type="InterPro" id="IPR039424">
    <property type="entry name" value="SBP_5"/>
</dbReference>
<evidence type="ECO:0000256" key="1">
    <source>
        <dbReference type="ARBA" id="ARBA00004196"/>
    </source>
</evidence>
<dbReference type="FunFam" id="3.10.105.10:FF:000001">
    <property type="entry name" value="Oligopeptide ABC transporter, oligopeptide-binding protein"/>
    <property type="match status" value="1"/>
</dbReference>
<organism evidence="7">
    <name type="scientific">uncultured spirochete</name>
    <dbReference type="NCBI Taxonomy" id="156406"/>
    <lineage>
        <taxon>Bacteria</taxon>
        <taxon>Pseudomonadati</taxon>
        <taxon>Spirochaetota</taxon>
        <taxon>Spirochaetia</taxon>
        <taxon>Spirochaetales</taxon>
        <taxon>environmental samples</taxon>
    </lineage>
</organism>
<comment type="subcellular location">
    <subcellularLocation>
        <location evidence="1">Cell envelope</location>
    </subcellularLocation>
</comment>
<gene>
    <name evidence="7" type="ORF">SPIRO4BDMA_50016</name>
</gene>
<evidence type="ECO:0000259" key="6">
    <source>
        <dbReference type="Pfam" id="PF00496"/>
    </source>
</evidence>
<feature type="domain" description="Solute-binding protein family 5" evidence="6">
    <location>
        <begin position="66"/>
        <end position="436"/>
    </location>
</feature>
<reference evidence="7" key="1">
    <citation type="submission" date="2017-02" db="EMBL/GenBank/DDBJ databases">
        <authorList>
            <person name="Regsiter A."/>
            <person name="William W."/>
        </authorList>
    </citation>
    <scope>NUCLEOTIDE SEQUENCE</scope>
    <source>
        <strain evidence="7">BdmA 4</strain>
    </source>
</reference>
<proteinExistence type="inferred from homology"/>
<dbReference type="AlphaFoldDB" id="A0A3P3XQC5"/>
<dbReference type="GO" id="GO:0030288">
    <property type="term" value="C:outer membrane-bounded periplasmic space"/>
    <property type="evidence" value="ECO:0007669"/>
    <property type="project" value="UniProtKB-ARBA"/>
</dbReference>
<dbReference type="FunFam" id="3.90.76.10:FF:000001">
    <property type="entry name" value="Oligopeptide ABC transporter substrate-binding protein"/>
    <property type="match status" value="1"/>
</dbReference>
<dbReference type="InterPro" id="IPR000914">
    <property type="entry name" value="SBP_5_dom"/>
</dbReference>
<sequence>MKRSLFVLLALLAFAGSAFAQDFIIANGAEPSTLDPALMQDTTSNQFYLAMFEGLVQYDPRTSKGIPAMAESWTTSPDGMTVTFKLRDAKWSDGTPVTAQDFVYGWLRTLAPETASNYAYMLGMVVKGADDYNAGKGKAEDVGVKAIDSKTLQVQLVGPAPYFVDMTAHSAFAPAPKWTIEKYGDQWTKPGNIVVNGPYILKEWKPQDYVLVEKNNKYWDAKNVKLRTIKYLASDSMSTNYKMFKAGAVDWMNGIDVSMIDEIKLRKDYQASAQFATYYINLNNQREPFNDVRVRRAFAAAIDKKTLVDKVLKGGQIPTDEFSPPMAGYTPQPGQGYDPAVAKKLLADAGYPDGKGFPSLTYIYNTNAGHKLIAEYVQQQLKTNLNVDIVLQNMEFKTLIEMRNKHDFTIARDGWVGDYLDPNTMLELFISDSGNNSGDHRNPAFDKLMEDARMAKGDARMKMLEQAEKILLQNDQAIIPLYHYANQDMIDTSRWGGWFANPIGYHPPKFIYKK</sequence>
<keyword evidence="4 5" id="KW-0732">Signal</keyword>
<evidence type="ECO:0000256" key="2">
    <source>
        <dbReference type="ARBA" id="ARBA00005695"/>
    </source>
</evidence>
<feature type="chain" id="PRO_5018138277" evidence="5">
    <location>
        <begin position="21"/>
        <end position="514"/>
    </location>
</feature>
<dbReference type="Pfam" id="PF00496">
    <property type="entry name" value="SBP_bac_5"/>
    <property type="match status" value="1"/>
</dbReference>
<keyword evidence="3" id="KW-0813">Transport</keyword>
<dbReference type="GO" id="GO:1904680">
    <property type="term" value="F:peptide transmembrane transporter activity"/>
    <property type="evidence" value="ECO:0007669"/>
    <property type="project" value="TreeGrafter"/>
</dbReference>
<evidence type="ECO:0000256" key="5">
    <source>
        <dbReference type="SAM" id="SignalP"/>
    </source>
</evidence>
<dbReference type="Gene3D" id="3.40.190.10">
    <property type="entry name" value="Periplasmic binding protein-like II"/>
    <property type="match status" value="1"/>
</dbReference>
<evidence type="ECO:0000313" key="7">
    <source>
        <dbReference type="EMBL" id="SLM18501.1"/>
    </source>
</evidence>
<evidence type="ECO:0000256" key="3">
    <source>
        <dbReference type="ARBA" id="ARBA00022448"/>
    </source>
</evidence>
<evidence type="ECO:0000256" key="4">
    <source>
        <dbReference type="ARBA" id="ARBA00022729"/>
    </source>
</evidence>
<dbReference type="PANTHER" id="PTHR30290:SF10">
    <property type="entry name" value="PERIPLASMIC OLIGOPEPTIDE-BINDING PROTEIN-RELATED"/>
    <property type="match status" value="1"/>
</dbReference>
<comment type="similarity">
    <text evidence="2">Belongs to the bacterial solute-binding protein 5 family.</text>
</comment>
<feature type="signal peptide" evidence="5">
    <location>
        <begin position="1"/>
        <end position="20"/>
    </location>
</feature>
<dbReference type="Gene3D" id="3.90.76.10">
    <property type="entry name" value="Dipeptide-binding Protein, Domain 1"/>
    <property type="match status" value="1"/>
</dbReference>
<protein>
    <submittedName>
        <fullName evidence="7">ABC-type transporter, periplasmic subunit</fullName>
    </submittedName>
</protein>
<dbReference type="InterPro" id="IPR030678">
    <property type="entry name" value="Peptide/Ni-bd"/>
</dbReference>
<dbReference type="GO" id="GO:0043190">
    <property type="term" value="C:ATP-binding cassette (ABC) transporter complex"/>
    <property type="evidence" value="ECO:0007669"/>
    <property type="project" value="InterPro"/>
</dbReference>